<gene>
    <name evidence="2" type="ORF">LVIROSA_LOCUS30103</name>
</gene>
<dbReference type="EMBL" id="CAKMRJ010005523">
    <property type="protein sequence ID" value="CAH1444247.1"/>
    <property type="molecule type" value="Genomic_DNA"/>
</dbReference>
<protein>
    <submittedName>
        <fullName evidence="2">Uncharacterized protein</fullName>
    </submittedName>
</protein>
<evidence type="ECO:0000313" key="3">
    <source>
        <dbReference type="Proteomes" id="UP001157418"/>
    </source>
</evidence>
<dbReference type="AlphaFoldDB" id="A0AAU9P1V2"/>
<organism evidence="2 3">
    <name type="scientific">Lactuca virosa</name>
    <dbReference type="NCBI Taxonomy" id="75947"/>
    <lineage>
        <taxon>Eukaryota</taxon>
        <taxon>Viridiplantae</taxon>
        <taxon>Streptophyta</taxon>
        <taxon>Embryophyta</taxon>
        <taxon>Tracheophyta</taxon>
        <taxon>Spermatophyta</taxon>
        <taxon>Magnoliopsida</taxon>
        <taxon>eudicotyledons</taxon>
        <taxon>Gunneridae</taxon>
        <taxon>Pentapetalae</taxon>
        <taxon>asterids</taxon>
        <taxon>campanulids</taxon>
        <taxon>Asterales</taxon>
        <taxon>Asteraceae</taxon>
        <taxon>Cichorioideae</taxon>
        <taxon>Cichorieae</taxon>
        <taxon>Lactucinae</taxon>
        <taxon>Lactuca</taxon>
    </lineage>
</organism>
<evidence type="ECO:0000313" key="2">
    <source>
        <dbReference type="EMBL" id="CAH1444247.1"/>
    </source>
</evidence>
<sequence length="94" mass="10414">MGIEARESSGVGRPETSSGKEDVGPATTPTSTSNSVCRRFSLAAQPEIMRSAQKDDPYASFVYEACHDAFHHLFSCYLISKFWAFPLNMCAFRL</sequence>
<feature type="region of interest" description="Disordered" evidence="1">
    <location>
        <begin position="1"/>
        <end position="34"/>
    </location>
</feature>
<evidence type="ECO:0000256" key="1">
    <source>
        <dbReference type="SAM" id="MobiDB-lite"/>
    </source>
</evidence>
<accession>A0AAU9P1V2</accession>
<proteinExistence type="predicted"/>
<comment type="caution">
    <text evidence="2">The sequence shown here is derived from an EMBL/GenBank/DDBJ whole genome shotgun (WGS) entry which is preliminary data.</text>
</comment>
<reference evidence="2 3" key="1">
    <citation type="submission" date="2022-01" db="EMBL/GenBank/DDBJ databases">
        <authorList>
            <person name="Xiong W."/>
            <person name="Schranz E."/>
        </authorList>
    </citation>
    <scope>NUCLEOTIDE SEQUENCE [LARGE SCALE GENOMIC DNA]</scope>
</reference>
<dbReference type="Proteomes" id="UP001157418">
    <property type="component" value="Unassembled WGS sequence"/>
</dbReference>
<keyword evidence="3" id="KW-1185">Reference proteome</keyword>
<name>A0AAU9P1V2_9ASTR</name>